<dbReference type="InterPro" id="IPR039422">
    <property type="entry name" value="MarR/SlyA-like"/>
</dbReference>
<protein>
    <submittedName>
        <fullName evidence="6">MarR family transcriptional regulator</fullName>
    </submittedName>
</protein>
<evidence type="ECO:0000256" key="3">
    <source>
        <dbReference type="ARBA" id="ARBA00023163"/>
    </source>
</evidence>
<feature type="domain" description="HTH marR-type" evidence="4">
    <location>
        <begin position="9"/>
        <end position="142"/>
    </location>
</feature>
<dbReference type="PROSITE" id="PS50995">
    <property type="entry name" value="HTH_MARR_2"/>
    <property type="match status" value="1"/>
</dbReference>
<comment type="caution">
    <text evidence="6">The sequence shown here is derived from an EMBL/GenBank/DDBJ whole genome shotgun (WGS) entry which is preliminary data.</text>
</comment>
<dbReference type="InterPro" id="IPR036390">
    <property type="entry name" value="WH_DNA-bd_sf"/>
</dbReference>
<keyword evidence="8" id="KW-1185">Reference proteome</keyword>
<evidence type="ECO:0000313" key="8">
    <source>
        <dbReference type="Proteomes" id="UP000036196"/>
    </source>
</evidence>
<dbReference type="KEGG" id="pge:LG71_02150"/>
<dbReference type="eggNOG" id="COG1846">
    <property type="taxonomic scope" value="Bacteria"/>
</dbReference>
<evidence type="ECO:0000259" key="4">
    <source>
        <dbReference type="PROSITE" id="PS50995"/>
    </source>
</evidence>
<dbReference type="Proteomes" id="UP000036196">
    <property type="component" value="Unassembled WGS sequence"/>
</dbReference>
<keyword evidence="3" id="KW-0804">Transcription</keyword>
<gene>
    <name evidence="6" type="ORF">ABW06_14930</name>
    <name evidence="5" type="ORF">QEG54_004174</name>
    <name evidence="7" type="ORF">RBJ30_19380</name>
</gene>
<dbReference type="SUPFAM" id="SSF46785">
    <property type="entry name" value="Winged helix' DNA-binding domain"/>
    <property type="match status" value="1"/>
</dbReference>
<reference evidence="6 8" key="1">
    <citation type="submission" date="2015-05" db="EMBL/GenBank/DDBJ databases">
        <title>Genome sequences of Pluralibacter gergoviae.</title>
        <authorList>
            <person name="Greninger A.L."/>
            <person name="Miller S."/>
        </authorList>
    </citation>
    <scope>NUCLEOTIDE SEQUENCE [LARGE SCALE GENOMIC DNA]</scope>
    <source>
        <strain evidence="6 8">JS81F13</strain>
    </source>
</reference>
<proteinExistence type="predicted"/>
<evidence type="ECO:0000313" key="7">
    <source>
        <dbReference type="EMBL" id="MDQ2311241.1"/>
    </source>
</evidence>
<dbReference type="Pfam" id="PF12802">
    <property type="entry name" value="MarR_2"/>
    <property type="match status" value="1"/>
</dbReference>
<name>A0A089QWE4_PLUGE</name>
<evidence type="ECO:0000313" key="5">
    <source>
        <dbReference type="EMBL" id="EML1473376.1"/>
    </source>
</evidence>
<keyword evidence="2" id="KW-0238">DNA-binding</keyword>
<dbReference type="OrthoDB" id="6195716at2"/>
<dbReference type="PROSITE" id="PS01117">
    <property type="entry name" value="HTH_MARR_1"/>
    <property type="match status" value="1"/>
</dbReference>
<dbReference type="EMBL" id="JAVDNV010000015">
    <property type="protein sequence ID" value="MDQ2311241.1"/>
    <property type="molecule type" value="Genomic_DNA"/>
</dbReference>
<evidence type="ECO:0000256" key="2">
    <source>
        <dbReference type="ARBA" id="ARBA00023125"/>
    </source>
</evidence>
<dbReference type="Gene3D" id="1.10.10.10">
    <property type="entry name" value="Winged helix-like DNA-binding domain superfamily/Winged helix DNA-binding domain"/>
    <property type="match status" value="1"/>
</dbReference>
<dbReference type="SMART" id="SM00347">
    <property type="entry name" value="HTH_MARR"/>
    <property type="match status" value="1"/>
</dbReference>
<dbReference type="InterPro" id="IPR000835">
    <property type="entry name" value="HTH_MarR-typ"/>
</dbReference>
<dbReference type="GO" id="GO:0003700">
    <property type="term" value="F:DNA-binding transcription factor activity"/>
    <property type="evidence" value="ECO:0007669"/>
    <property type="project" value="InterPro"/>
</dbReference>
<dbReference type="EMBL" id="ABLOKC030000028">
    <property type="protein sequence ID" value="EML1473376.1"/>
    <property type="molecule type" value="Genomic_DNA"/>
</dbReference>
<sequence length="160" mass="18113">MTNFPSQNLHLNLALLFHLSNQFKDQLIGRYFADAGVTAAQFKVLINVYKGVVTPAVICKHLLMDTGAMSRMIARMVDSDLLLRRPDPQDKRQVQLALTDKAKRICQTFEREALDTIITDLTARLTPDEVDSLMALLLKMLPDELTARHLEYAEALSDDR</sequence>
<dbReference type="STRING" id="61647.LG71_02150"/>
<dbReference type="InterPro" id="IPR023187">
    <property type="entry name" value="Tscrpt_reg_MarR-type_CS"/>
</dbReference>
<evidence type="ECO:0000256" key="1">
    <source>
        <dbReference type="ARBA" id="ARBA00023015"/>
    </source>
</evidence>
<dbReference type="GO" id="GO:0006950">
    <property type="term" value="P:response to stress"/>
    <property type="evidence" value="ECO:0007669"/>
    <property type="project" value="TreeGrafter"/>
</dbReference>
<dbReference type="AlphaFoldDB" id="A0A089QWE4"/>
<reference evidence="7" key="2">
    <citation type="submission" date="2023-08" db="EMBL/GenBank/DDBJ databases">
        <title>WGS of pathogenic bacterial species, Los Angeles County Public Health Laboratories.</title>
        <authorList>
            <person name="Garrigues J.M."/>
            <person name="Green N.M."/>
        </authorList>
    </citation>
    <scope>NUCLEOTIDE SEQUENCE</scope>
    <source>
        <strain evidence="7">LACPHL-BACT-2023-00068</strain>
    </source>
</reference>
<reference evidence="5" key="3">
    <citation type="submission" date="2024-02" db="EMBL/GenBank/DDBJ databases">
        <authorList>
            <consortium name="Clinical and Environmental Microbiology Branch: Whole genome sequencing antimicrobial resistance pathogens in the healthcare setting"/>
        </authorList>
    </citation>
    <scope>NUCLEOTIDE SEQUENCE</scope>
    <source>
        <strain evidence="5">2021DK-00143</strain>
    </source>
</reference>
<keyword evidence="1" id="KW-0805">Transcription regulation</keyword>
<dbReference type="PRINTS" id="PR00598">
    <property type="entry name" value="HTHMARR"/>
</dbReference>
<dbReference type="PANTHER" id="PTHR33164:SF87">
    <property type="entry name" value="MULTIPLE ANTIBIOTIC RESISTANCE PROTEIN MARR"/>
    <property type="match status" value="1"/>
</dbReference>
<dbReference type="PANTHER" id="PTHR33164">
    <property type="entry name" value="TRANSCRIPTIONAL REGULATOR, MARR FAMILY"/>
    <property type="match status" value="1"/>
</dbReference>
<organism evidence="6 8">
    <name type="scientific">Pluralibacter gergoviae</name>
    <name type="common">Enterobacter gergoviae</name>
    <dbReference type="NCBI Taxonomy" id="61647"/>
    <lineage>
        <taxon>Bacteria</taxon>
        <taxon>Pseudomonadati</taxon>
        <taxon>Pseudomonadota</taxon>
        <taxon>Gammaproteobacteria</taxon>
        <taxon>Enterobacterales</taxon>
        <taxon>Enterobacteriaceae</taxon>
        <taxon>Pluralibacter</taxon>
    </lineage>
</organism>
<dbReference type="PATRIC" id="fig|61647.13.peg.2757"/>
<dbReference type="InterPro" id="IPR036388">
    <property type="entry name" value="WH-like_DNA-bd_sf"/>
</dbReference>
<dbReference type="GO" id="GO:0003677">
    <property type="term" value="F:DNA binding"/>
    <property type="evidence" value="ECO:0007669"/>
    <property type="project" value="UniProtKB-KW"/>
</dbReference>
<dbReference type="Proteomes" id="UP001236270">
    <property type="component" value="Unassembled WGS sequence"/>
</dbReference>
<evidence type="ECO:0000313" key="6">
    <source>
        <dbReference type="EMBL" id="KMK12834.1"/>
    </source>
</evidence>
<accession>A0A089QWE4</accession>
<dbReference type="EMBL" id="LDZF01000015">
    <property type="protein sequence ID" value="KMK12834.1"/>
    <property type="molecule type" value="Genomic_DNA"/>
</dbReference>